<feature type="domain" description="Hemimethylated DNA-binding" evidence="2">
    <location>
        <begin position="6"/>
        <end position="99"/>
    </location>
</feature>
<proteinExistence type="predicted"/>
<name>A0A7W8HWR6_9CAUL</name>
<keyword evidence="4" id="KW-1185">Reference proteome</keyword>
<evidence type="ECO:0000313" key="3">
    <source>
        <dbReference type="EMBL" id="MBB5291311.1"/>
    </source>
</evidence>
<dbReference type="Proteomes" id="UP000566663">
    <property type="component" value="Unassembled WGS sequence"/>
</dbReference>
<keyword evidence="3" id="KW-0346">Stress response</keyword>
<protein>
    <recommendedName>
        <fullName evidence="1">Heat shock protein HspQ</fullName>
    </recommendedName>
</protein>
<accession>A0A7W8HWR6</accession>
<dbReference type="InterPro" id="IPR011722">
    <property type="entry name" value="Hemimethylated_DNA-bd_dom"/>
</dbReference>
<evidence type="ECO:0000313" key="4">
    <source>
        <dbReference type="Proteomes" id="UP000566663"/>
    </source>
</evidence>
<gene>
    <name evidence="3" type="ORF">HNQ67_000807</name>
</gene>
<dbReference type="RefSeq" id="WP_183252532.1">
    <property type="nucleotide sequence ID" value="NZ_BAAAFF010000004.1"/>
</dbReference>
<dbReference type="Gene3D" id="2.30.30.390">
    <property type="entry name" value="Hemimethylated DNA-binding domain"/>
    <property type="match status" value="1"/>
</dbReference>
<organism evidence="3 4">
    <name type="scientific">Brevundimonas basaltis</name>
    <dbReference type="NCBI Taxonomy" id="472166"/>
    <lineage>
        <taxon>Bacteria</taxon>
        <taxon>Pseudomonadati</taxon>
        <taxon>Pseudomonadota</taxon>
        <taxon>Alphaproteobacteria</taxon>
        <taxon>Caulobacterales</taxon>
        <taxon>Caulobacteraceae</taxon>
        <taxon>Brevundimonas</taxon>
    </lineage>
</organism>
<dbReference type="Pfam" id="PF08755">
    <property type="entry name" value="YccV-like"/>
    <property type="match status" value="1"/>
</dbReference>
<comment type="caution">
    <text evidence="3">The sequence shown here is derived from an EMBL/GenBank/DDBJ whole genome shotgun (WGS) entry which is preliminary data.</text>
</comment>
<dbReference type="NCBIfam" id="TIGR02097">
    <property type="entry name" value="yccV"/>
    <property type="match status" value="1"/>
</dbReference>
<dbReference type="AlphaFoldDB" id="A0A7W8HWR6"/>
<evidence type="ECO:0000256" key="1">
    <source>
        <dbReference type="NCBIfam" id="TIGR02097"/>
    </source>
</evidence>
<evidence type="ECO:0000259" key="2">
    <source>
        <dbReference type="SMART" id="SM00992"/>
    </source>
</evidence>
<dbReference type="SMART" id="SM00992">
    <property type="entry name" value="YccV-like"/>
    <property type="match status" value="1"/>
</dbReference>
<dbReference type="SUPFAM" id="SSF141255">
    <property type="entry name" value="YccV-like"/>
    <property type="match status" value="1"/>
</dbReference>
<dbReference type="GO" id="GO:0003677">
    <property type="term" value="F:DNA binding"/>
    <property type="evidence" value="ECO:0007669"/>
    <property type="project" value="UniProtKB-UniRule"/>
</dbReference>
<dbReference type="InterPro" id="IPR036623">
    <property type="entry name" value="Hemimethylated_DNA-bd_sf"/>
</dbReference>
<reference evidence="3 4" key="1">
    <citation type="submission" date="2020-08" db="EMBL/GenBank/DDBJ databases">
        <title>Genomic Encyclopedia of Type Strains, Phase IV (KMG-IV): sequencing the most valuable type-strain genomes for metagenomic binning, comparative biology and taxonomic classification.</title>
        <authorList>
            <person name="Goeker M."/>
        </authorList>
    </citation>
    <scope>NUCLEOTIDE SEQUENCE [LARGE SCALE GENOMIC DNA]</scope>
    <source>
        <strain evidence="3 4">DSM 25335</strain>
    </source>
</reference>
<sequence length="104" mass="11287">MTDEIIAKFGLGQIVRHRDAAFRGVVIDVDPVFSGKPGDTGAISPDQPFYQVLALGAEGGFIAYAPEDALEHDPELSSVAREAEARWFTVDRKGHYAPKAHAIH</sequence>
<dbReference type="EMBL" id="JACHFZ010000001">
    <property type="protein sequence ID" value="MBB5291311.1"/>
    <property type="molecule type" value="Genomic_DNA"/>
</dbReference>